<dbReference type="GO" id="GO:0015833">
    <property type="term" value="P:peptide transport"/>
    <property type="evidence" value="ECO:0007669"/>
    <property type="project" value="InterPro"/>
</dbReference>
<gene>
    <name evidence="8" type="ORF">LCGC14_2365640</name>
</gene>
<accession>A0A0F9C580</accession>
<dbReference type="AlphaFoldDB" id="A0A0F9C580"/>
<dbReference type="InterPro" id="IPR017871">
    <property type="entry name" value="ABC_transporter-like_CS"/>
</dbReference>
<keyword evidence="5" id="KW-0067">ATP-binding</keyword>
<dbReference type="Gene3D" id="3.40.50.300">
    <property type="entry name" value="P-loop containing nucleotide triphosphate hydrolases"/>
    <property type="match status" value="1"/>
</dbReference>
<dbReference type="SMART" id="SM00382">
    <property type="entry name" value="AAA"/>
    <property type="match status" value="1"/>
</dbReference>
<evidence type="ECO:0000259" key="7">
    <source>
        <dbReference type="PROSITE" id="PS50893"/>
    </source>
</evidence>
<dbReference type="PANTHER" id="PTHR43297:SF2">
    <property type="entry name" value="DIPEPTIDE TRANSPORT ATP-BINDING PROTEIN DPPD"/>
    <property type="match status" value="1"/>
</dbReference>
<dbReference type="GO" id="GO:0005524">
    <property type="term" value="F:ATP binding"/>
    <property type="evidence" value="ECO:0007669"/>
    <property type="project" value="UniProtKB-KW"/>
</dbReference>
<protein>
    <recommendedName>
        <fullName evidence="7">ABC transporter domain-containing protein</fullName>
    </recommendedName>
</protein>
<dbReference type="PROSITE" id="PS50893">
    <property type="entry name" value="ABC_TRANSPORTER_2"/>
    <property type="match status" value="1"/>
</dbReference>
<dbReference type="InterPro" id="IPR050388">
    <property type="entry name" value="ABC_Ni/Peptide_Import"/>
</dbReference>
<reference evidence="8" key="1">
    <citation type="journal article" date="2015" name="Nature">
        <title>Complex archaea that bridge the gap between prokaryotes and eukaryotes.</title>
        <authorList>
            <person name="Spang A."/>
            <person name="Saw J.H."/>
            <person name="Jorgensen S.L."/>
            <person name="Zaremba-Niedzwiedzka K."/>
            <person name="Martijn J."/>
            <person name="Lind A.E."/>
            <person name="van Eijk R."/>
            <person name="Schleper C."/>
            <person name="Guy L."/>
            <person name="Ettema T.J."/>
        </authorList>
    </citation>
    <scope>NUCLEOTIDE SEQUENCE</scope>
</reference>
<evidence type="ECO:0000256" key="3">
    <source>
        <dbReference type="ARBA" id="ARBA00022475"/>
    </source>
</evidence>
<dbReference type="SUPFAM" id="SSF52540">
    <property type="entry name" value="P-loop containing nucleoside triphosphate hydrolases"/>
    <property type="match status" value="1"/>
</dbReference>
<feature type="domain" description="ABC transporter" evidence="7">
    <location>
        <begin position="7"/>
        <end position="257"/>
    </location>
</feature>
<dbReference type="GO" id="GO:0016887">
    <property type="term" value="F:ATP hydrolysis activity"/>
    <property type="evidence" value="ECO:0007669"/>
    <property type="project" value="InterPro"/>
</dbReference>
<dbReference type="Pfam" id="PF08352">
    <property type="entry name" value="oligo_HPY"/>
    <property type="match status" value="1"/>
</dbReference>
<dbReference type="PANTHER" id="PTHR43297">
    <property type="entry name" value="OLIGOPEPTIDE TRANSPORT ATP-BINDING PROTEIN APPD"/>
    <property type="match status" value="1"/>
</dbReference>
<keyword evidence="6" id="KW-0472">Membrane</keyword>
<dbReference type="EMBL" id="LAZR01034759">
    <property type="protein sequence ID" value="KKL44443.1"/>
    <property type="molecule type" value="Genomic_DNA"/>
</dbReference>
<dbReference type="InterPro" id="IPR003593">
    <property type="entry name" value="AAA+_ATPase"/>
</dbReference>
<feature type="non-terminal residue" evidence="8">
    <location>
        <position position="270"/>
    </location>
</feature>
<evidence type="ECO:0000256" key="6">
    <source>
        <dbReference type="ARBA" id="ARBA00023136"/>
    </source>
</evidence>
<proteinExistence type="predicted"/>
<keyword evidence="4" id="KW-0547">Nucleotide-binding</keyword>
<evidence type="ECO:0000256" key="1">
    <source>
        <dbReference type="ARBA" id="ARBA00004202"/>
    </source>
</evidence>
<sequence length="270" mass="29301">MLDEPILRIEGLSAQFNTPEGAVKAVKDVSLSLRRGTTLALTGESGAGKTSVGLALLNLLPYPGRITAGHVYLDGTDVLTLHPEQLRKLRGRDIAMVFQDPATGLNPVLSVGAQVEEIITAHLPVSKREARDRSLEVLAQMGLPNPKEVARSYPFHLSGGMAQRVMIAIATALNPKVLIADEPTSALDVTVQAAILDDLRQLQQRFGTSILLISHDLGVVAQMADETAVMYAGSVVEFGDTRTVFERPRHPYTWALLGSRPRWDQDQARP</sequence>
<evidence type="ECO:0000256" key="5">
    <source>
        <dbReference type="ARBA" id="ARBA00022840"/>
    </source>
</evidence>
<comment type="caution">
    <text evidence="8">The sequence shown here is derived from an EMBL/GenBank/DDBJ whole genome shotgun (WGS) entry which is preliminary data.</text>
</comment>
<evidence type="ECO:0000313" key="8">
    <source>
        <dbReference type="EMBL" id="KKL44443.1"/>
    </source>
</evidence>
<dbReference type="InterPro" id="IPR003439">
    <property type="entry name" value="ABC_transporter-like_ATP-bd"/>
</dbReference>
<comment type="subcellular location">
    <subcellularLocation>
        <location evidence="1">Cell membrane</location>
        <topology evidence="1">Peripheral membrane protein</topology>
    </subcellularLocation>
</comment>
<dbReference type="CDD" id="cd03257">
    <property type="entry name" value="ABC_NikE_OppD_transporters"/>
    <property type="match status" value="1"/>
</dbReference>
<name>A0A0F9C580_9ZZZZ</name>
<keyword evidence="3" id="KW-1003">Cell membrane</keyword>
<dbReference type="InterPro" id="IPR013563">
    <property type="entry name" value="Oligopep_ABC_C"/>
</dbReference>
<evidence type="ECO:0000256" key="2">
    <source>
        <dbReference type="ARBA" id="ARBA00022448"/>
    </source>
</evidence>
<dbReference type="GO" id="GO:0005886">
    <property type="term" value="C:plasma membrane"/>
    <property type="evidence" value="ECO:0007669"/>
    <property type="project" value="UniProtKB-SubCell"/>
</dbReference>
<dbReference type="PROSITE" id="PS00211">
    <property type="entry name" value="ABC_TRANSPORTER_1"/>
    <property type="match status" value="1"/>
</dbReference>
<organism evidence="8">
    <name type="scientific">marine sediment metagenome</name>
    <dbReference type="NCBI Taxonomy" id="412755"/>
    <lineage>
        <taxon>unclassified sequences</taxon>
        <taxon>metagenomes</taxon>
        <taxon>ecological metagenomes</taxon>
    </lineage>
</organism>
<dbReference type="InterPro" id="IPR027417">
    <property type="entry name" value="P-loop_NTPase"/>
</dbReference>
<dbReference type="Pfam" id="PF00005">
    <property type="entry name" value="ABC_tran"/>
    <property type="match status" value="1"/>
</dbReference>
<evidence type="ECO:0000256" key="4">
    <source>
        <dbReference type="ARBA" id="ARBA00022741"/>
    </source>
</evidence>
<keyword evidence="2" id="KW-0813">Transport</keyword>
<dbReference type="FunFam" id="3.40.50.300:FF:000016">
    <property type="entry name" value="Oligopeptide ABC transporter ATP-binding component"/>
    <property type="match status" value="1"/>
</dbReference>